<keyword evidence="4" id="KW-1185">Reference proteome</keyword>
<dbReference type="PANTHER" id="PTHR37826">
    <property type="entry name" value="FLOTILLIN BAND_7_5 DOMAIN PROTEIN"/>
    <property type="match status" value="1"/>
</dbReference>
<feature type="region of interest" description="Disordered" evidence="1">
    <location>
        <begin position="283"/>
        <end position="374"/>
    </location>
</feature>
<accession>A0A9X4QQ65</accession>
<comment type="caution">
    <text evidence="3">The sequence shown here is derived from an EMBL/GenBank/DDBJ whole genome shotgun (WGS) entry which is preliminary data.</text>
</comment>
<dbReference type="EMBL" id="JAPDHZ010000006">
    <property type="protein sequence ID" value="MDG0794628.1"/>
    <property type="molecule type" value="Genomic_DNA"/>
</dbReference>
<dbReference type="InterPro" id="IPR033880">
    <property type="entry name" value="SPFH_YdjI"/>
</dbReference>
<organism evidence="3 4">
    <name type="scientific">Cohnella ginsengisoli</name>
    <dbReference type="NCBI Taxonomy" id="425004"/>
    <lineage>
        <taxon>Bacteria</taxon>
        <taxon>Bacillati</taxon>
        <taxon>Bacillota</taxon>
        <taxon>Bacilli</taxon>
        <taxon>Bacillales</taxon>
        <taxon>Paenibacillaceae</taxon>
        <taxon>Cohnella</taxon>
    </lineage>
</organism>
<dbReference type="InterPro" id="IPR036013">
    <property type="entry name" value="Band_7/SPFH_dom_sf"/>
</dbReference>
<feature type="domain" description="SPFH" evidence="2">
    <location>
        <begin position="25"/>
        <end position="235"/>
    </location>
</feature>
<feature type="compositionally biased region" description="Gly residues" evidence="1">
    <location>
        <begin position="294"/>
        <end position="310"/>
    </location>
</feature>
<gene>
    <name evidence="3" type="ORF">OMP38_30135</name>
</gene>
<evidence type="ECO:0000256" key="1">
    <source>
        <dbReference type="SAM" id="MobiDB-lite"/>
    </source>
</evidence>
<evidence type="ECO:0000313" key="4">
    <source>
        <dbReference type="Proteomes" id="UP001153387"/>
    </source>
</evidence>
<feature type="compositionally biased region" description="Low complexity" evidence="1">
    <location>
        <begin position="311"/>
        <end position="322"/>
    </location>
</feature>
<dbReference type="CDD" id="cd03408">
    <property type="entry name" value="SPFH_like_u1"/>
    <property type="match status" value="1"/>
</dbReference>
<protein>
    <submittedName>
        <fullName evidence="3">SPFH domain-containing protein</fullName>
    </submittedName>
</protein>
<dbReference type="SUPFAM" id="SSF117892">
    <property type="entry name" value="Band 7/SPFH domain"/>
    <property type="match status" value="1"/>
</dbReference>
<dbReference type="Proteomes" id="UP001153387">
    <property type="component" value="Unassembled WGS sequence"/>
</dbReference>
<dbReference type="PANTHER" id="PTHR37826:SF2">
    <property type="entry name" value="ZINC-RIBBON DOMAIN-CONTAINING PROTEIN"/>
    <property type="match status" value="1"/>
</dbReference>
<dbReference type="AlphaFoldDB" id="A0A9X4QQ65"/>
<reference evidence="3 4" key="1">
    <citation type="submission" date="2022-10" db="EMBL/GenBank/DDBJ databases">
        <title>Comparative genomic analysis of Cohnella hashimotonis sp. nov., isolated from the International Space Station.</title>
        <authorList>
            <person name="Simpson A."/>
            <person name="Venkateswaran K."/>
        </authorList>
    </citation>
    <scope>NUCLEOTIDE SEQUENCE [LARGE SCALE GENOMIC DNA]</scope>
    <source>
        <strain evidence="3 4">DSM 18997</strain>
    </source>
</reference>
<name>A0A9X4QQ65_9BACL</name>
<dbReference type="Pfam" id="PF13421">
    <property type="entry name" value="Band_7_1"/>
    <property type="match status" value="1"/>
</dbReference>
<proteinExistence type="predicted"/>
<evidence type="ECO:0000259" key="2">
    <source>
        <dbReference type="Pfam" id="PF13421"/>
    </source>
</evidence>
<feature type="compositionally biased region" description="Basic and acidic residues" evidence="1">
    <location>
        <begin position="362"/>
        <end position="372"/>
    </location>
</feature>
<evidence type="ECO:0000313" key="3">
    <source>
        <dbReference type="EMBL" id="MDG0794628.1"/>
    </source>
</evidence>
<sequence>MGLFDFIKGQFIEVIEWLDDTSSMVYRFPVYDNAIKMGAKLVVRESQAAVFVNEGQIADVFGPGTYTLSTQNMPVLTALKSWKYGFNSPFKADVFFVSTRNFTQLKWGTTNPVIMRDAEFGMVRLRGFGNYALKVNDPALFLKEIFGTQQDFSAENVAGYLKSVIVSGVSDLLGESKIPVIDLAASYDELSRAAADKLQSHFMAMGLWLTALTIENISLPEEVEKTIDRRSSMNIAGNLDQYMKYQTAEALREAANNPADGSAGTGIGLGAGMAMGQAMSQMMRQNEQQNAANAGGGSGAGAGPGPGSGAGTTAPGSGAAASERAAQVGGVASDGGGTAPAKSSVRSAGNRSRLTRSFAPTAERRCRTEWRKTRTKRWKPYSFPARAAAERCCSTRTASS</sequence>